<dbReference type="SMART" id="SM00387">
    <property type="entry name" value="HATPase_c"/>
    <property type="match status" value="1"/>
</dbReference>
<gene>
    <name evidence="10" type="ORF">ACFSKP_06500</name>
</gene>
<keyword evidence="7 8" id="KW-1133">Transmembrane helix</keyword>
<evidence type="ECO:0000256" key="8">
    <source>
        <dbReference type="SAM" id="Phobius"/>
    </source>
</evidence>
<dbReference type="Pfam" id="PF02518">
    <property type="entry name" value="HATPase_c"/>
    <property type="match status" value="1"/>
</dbReference>
<dbReference type="Gene3D" id="1.10.287.130">
    <property type="match status" value="1"/>
</dbReference>
<name>A0ABW5CX29_9BACT</name>
<dbReference type="InterPro" id="IPR005467">
    <property type="entry name" value="His_kinase_dom"/>
</dbReference>
<dbReference type="InterPro" id="IPR050428">
    <property type="entry name" value="TCS_sensor_his_kinase"/>
</dbReference>
<evidence type="ECO:0000256" key="2">
    <source>
        <dbReference type="ARBA" id="ARBA00012438"/>
    </source>
</evidence>
<evidence type="ECO:0000256" key="5">
    <source>
        <dbReference type="ARBA" id="ARBA00022692"/>
    </source>
</evidence>
<dbReference type="InterPro" id="IPR003594">
    <property type="entry name" value="HATPase_dom"/>
</dbReference>
<dbReference type="SMART" id="SM00388">
    <property type="entry name" value="HisKA"/>
    <property type="match status" value="1"/>
</dbReference>
<dbReference type="SUPFAM" id="SSF55874">
    <property type="entry name" value="ATPase domain of HSP90 chaperone/DNA topoisomerase II/histidine kinase"/>
    <property type="match status" value="1"/>
</dbReference>
<organism evidence="10 11">
    <name type="scientific">Pontibacter ruber</name>
    <dbReference type="NCBI Taxonomy" id="1343895"/>
    <lineage>
        <taxon>Bacteria</taxon>
        <taxon>Pseudomonadati</taxon>
        <taxon>Bacteroidota</taxon>
        <taxon>Cytophagia</taxon>
        <taxon>Cytophagales</taxon>
        <taxon>Hymenobacteraceae</taxon>
        <taxon>Pontibacter</taxon>
    </lineage>
</organism>
<dbReference type="PANTHER" id="PTHR45436">
    <property type="entry name" value="SENSOR HISTIDINE KINASE YKOH"/>
    <property type="match status" value="1"/>
</dbReference>
<dbReference type="EC" id="2.7.13.3" evidence="2"/>
<dbReference type="Gene3D" id="3.30.565.10">
    <property type="entry name" value="Histidine kinase-like ATPase, C-terminal domain"/>
    <property type="match status" value="1"/>
</dbReference>
<keyword evidence="8" id="KW-0472">Membrane</keyword>
<comment type="catalytic activity">
    <reaction evidence="1">
        <text>ATP + protein L-histidine = ADP + protein N-phospho-L-histidine.</text>
        <dbReference type="EC" id="2.7.13.3"/>
    </reaction>
</comment>
<proteinExistence type="predicted"/>
<evidence type="ECO:0000256" key="3">
    <source>
        <dbReference type="ARBA" id="ARBA00022553"/>
    </source>
</evidence>
<dbReference type="CDD" id="cd00082">
    <property type="entry name" value="HisKA"/>
    <property type="match status" value="1"/>
</dbReference>
<comment type="caution">
    <text evidence="10">The sequence shown here is derived from an EMBL/GenBank/DDBJ whole genome shotgun (WGS) entry which is preliminary data.</text>
</comment>
<feature type="transmembrane region" description="Helical" evidence="8">
    <location>
        <begin position="134"/>
        <end position="155"/>
    </location>
</feature>
<sequence>MRILTKTSLYYLLVSVVVFFVGGFGYYKIMQVEIYDEVDDQLFTDKENILAYIRQNNRLPNVTSGISEAILVKQVTDASPVLEAISDTLLYSAYDEEHIPYRRLTFTTQQNGKYYQYTILKSLMDFDDLFESTVLAMTWIFLMLLLGLAFVNYYVNKHTWRHFYDTLGKIKRYSLARHDPLKLRPSNTTEFQELNEVLQSMTDKIHSDYLNLKEFTENVSHEIQTPLAIVNSKLELFMQTGNLTPPQARMLEEMHTSVSRLARLNKSLILLTRIENREFRENEEVPLHELIEKQLEQLQEMVDMHGLTLLPPQLEPVFVHMNRGLAEVLLSNLLLNAIRHNQEGGTIEVTLTPAQCCIRNTGEAPQGSAEQLFGRFMSGSNNAGSLGIGLALVSRICAMYQMTPTYTYTDGVHSICIRFNTASSSK</sequence>
<dbReference type="InterPro" id="IPR003661">
    <property type="entry name" value="HisK_dim/P_dom"/>
</dbReference>
<dbReference type="PANTHER" id="PTHR45436:SF5">
    <property type="entry name" value="SENSOR HISTIDINE KINASE TRCS"/>
    <property type="match status" value="1"/>
</dbReference>
<dbReference type="SUPFAM" id="SSF47384">
    <property type="entry name" value="Homodimeric domain of signal transducing histidine kinase"/>
    <property type="match status" value="1"/>
</dbReference>
<keyword evidence="3" id="KW-0597">Phosphoprotein</keyword>
<evidence type="ECO:0000256" key="6">
    <source>
        <dbReference type="ARBA" id="ARBA00022777"/>
    </source>
</evidence>
<keyword evidence="5 8" id="KW-0812">Transmembrane</keyword>
<keyword evidence="4" id="KW-0808">Transferase</keyword>
<accession>A0ABW5CX29</accession>
<dbReference type="PROSITE" id="PS50109">
    <property type="entry name" value="HIS_KIN"/>
    <property type="match status" value="1"/>
</dbReference>
<evidence type="ECO:0000256" key="4">
    <source>
        <dbReference type="ARBA" id="ARBA00022679"/>
    </source>
</evidence>
<dbReference type="Pfam" id="PF00512">
    <property type="entry name" value="HisKA"/>
    <property type="match status" value="1"/>
</dbReference>
<dbReference type="InterPro" id="IPR036097">
    <property type="entry name" value="HisK_dim/P_sf"/>
</dbReference>
<evidence type="ECO:0000259" key="9">
    <source>
        <dbReference type="PROSITE" id="PS50109"/>
    </source>
</evidence>
<dbReference type="GO" id="GO:0016301">
    <property type="term" value="F:kinase activity"/>
    <property type="evidence" value="ECO:0007669"/>
    <property type="project" value="UniProtKB-KW"/>
</dbReference>
<dbReference type="InterPro" id="IPR036890">
    <property type="entry name" value="HATPase_C_sf"/>
</dbReference>
<evidence type="ECO:0000256" key="7">
    <source>
        <dbReference type="ARBA" id="ARBA00022989"/>
    </source>
</evidence>
<dbReference type="EMBL" id="JBHUIM010000001">
    <property type="protein sequence ID" value="MFD2245898.1"/>
    <property type="molecule type" value="Genomic_DNA"/>
</dbReference>
<reference evidence="11" key="1">
    <citation type="journal article" date="2019" name="Int. J. Syst. Evol. Microbiol.">
        <title>The Global Catalogue of Microorganisms (GCM) 10K type strain sequencing project: providing services to taxonomists for standard genome sequencing and annotation.</title>
        <authorList>
            <consortium name="The Broad Institute Genomics Platform"/>
            <consortium name="The Broad Institute Genome Sequencing Center for Infectious Disease"/>
            <person name="Wu L."/>
            <person name="Ma J."/>
        </authorList>
    </citation>
    <scope>NUCLEOTIDE SEQUENCE [LARGE SCALE GENOMIC DNA]</scope>
    <source>
        <strain evidence="11">CGMCC 4.1782</strain>
    </source>
</reference>
<feature type="domain" description="Histidine kinase" evidence="9">
    <location>
        <begin position="218"/>
        <end position="396"/>
    </location>
</feature>
<dbReference type="RefSeq" id="WP_250427543.1">
    <property type="nucleotide sequence ID" value="NZ_JALPRR010000001.1"/>
</dbReference>
<keyword evidence="6 10" id="KW-0418">Kinase</keyword>
<protein>
    <recommendedName>
        <fullName evidence="2">histidine kinase</fullName>
        <ecNumber evidence="2">2.7.13.3</ecNumber>
    </recommendedName>
</protein>
<evidence type="ECO:0000313" key="11">
    <source>
        <dbReference type="Proteomes" id="UP001597374"/>
    </source>
</evidence>
<feature type="transmembrane region" description="Helical" evidence="8">
    <location>
        <begin position="9"/>
        <end position="27"/>
    </location>
</feature>
<dbReference type="Proteomes" id="UP001597374">
    <property type="component" value="Unassembled WGS sequence"/>
</dbReference>
<evidence type="ECO:0000313" key="10">
    <source>
        <dbReference type="EMBL" id="MFD2245898.1"/>
    </source>
</evidence>
<keyword evidence="11" id="KW-1185">Reference proteome</keyword>
<evidence type="ECO:0000256" key="1">
    <source>
        <dbReference type="ARBA" id="ARBA00000085"/>
    </source>
</evidence>